<reference evidence="1 2" key="1">
    <citation type="submission" date="2022-01" db="EMBL/GenBank/DDBJ databases">
        <authorList>
            <person name="Xiong W."/>
            <person name="Schranz E."/>
        </authorList>
    </citation>
    <scope>NUCLEOTIDE SEQUENCE [LARGE SCALE GENOMIC DNA]</scope>
</reference>
<dbReference type="Proteomes" id="UP001157418">
    <property type="component" value="Unassembled WGS sequence"/>
</dbReference>
<organism evidence="1 2">
    <name type="scientific">Lactuca virosa</name>
    <dbReference type="NCBI Taxonomy" id="75947"/>
    <lineage>
        <taxon>Eukaryota</taxon>
        <taxon>Viridiplantae</taxon>
        <taxon>Streptophyta</taxon>
        <taxon>Embryophyta</taxon>
        <taxon>Tracheophyta</taxon>
        <taxon>Spermatophyta</taxon>
        <taxon>Magnoliopsida</taxon>
        <taxon>eudicotyledons</taxon>
        <taxon>Gunneridae</taxon>
        <taxon>Pentapetalae</taxon>
        <taxon>asterids</taxon>
        <taxon>campanulids</taxon>
        <taxon>Asterales</taxon>
        <taxon>Asteraceae</taxon>
        <taxon>Cichorioideae</taxon>
        <taxon>Cichorieae</taxon>
        <taxon>Lactucinae</taxon>
        <taxon>Lactuca</taxon>
    </lineage>
</organism>
<gene>
    <name evidence="1" type="ORF">LVIROSA_LOCUS24229</name>
</gene>
<evidence type="ECO:0000313" key="1">
    <source>
        <dbReference type="EMBL" id="CAH1437940.1"/>
    </source>
</evidence>
<sequence length="202" mass="23393">MTSACIWQVSSESGNESSLPVLESSSSSESLATFRAEIAADNEAEIYARIRSLQSRDYYNLPPQNNPGEYEGLDHNNFEQAIDVPHYRAILDREYFELTVLERKGLLQDRLFDLMFGEQKIYRIMELSPYTNIRAEAYDFLEGKVEPVSSLQHSFQRDIMDGSLNFFIQDINQSGRNSQIYREFYSHFTDEGFRLKFGLPLP</sequence>
<comment type="caution">
    <text evidence="1">The sequence shown here is derived from an EMBL/GenBank/DDBJ whole genome shotgun (WGS) entry which is preliminary data.</text>
</comment>
<protein>
    <submittedName>
        <fullName evidence="1">Uncharacterized protein</fullName>
    </submittedName>
</protein>
<keyword evidence="2" id="KW-1185">Reference proteome</keyword>
<evidence type="ECO:0000313" key="2">
    <source>
        <dbReference type="Proteomes" id="UP001157418"/>
    </source>
</evidence>
<dbReference type="AlphaFoldDB" id="A0AAU9NJR0"/>
<proteinExistence type="predicted"/>
<accession>A0AAU9NJR0</accession>
<dbReference type="EMBL" id="CAKMRJ010004445">
    <property type="protein sequence ID" value="CAH1437940.1"/>
    <property type="molecule type" value="Genomic_DNA"/>
</dbReference>
<name>A0AAU9NJR0_9ASTR</name>